<comment type="similarity">
    <text evidence="1 10">Belongs to the class-I pyridine nucleotide-disulfide oxidoreductase family.</text>
</comment>
<evidence type="ECO:0000256" key="7">
    <source>
        <dbReference type="ARBA" id="ARBA00023284"/>
    </source>
</evidence>
<keyword evidence="5 10" id="KW-0560">Oxidoreductase</keyword>
<evidence type="ECO:0000313" key="14">
    <source>
        <dbReference type="Proteomes" id="UP001176117"/>
    </source>
</evidence>
<dbReference type="InterPro" id="IPR036188">
    <property type="entry name" value="FAD/NAD-bd_sf"/>
</dbReference>
<evidence type="ECO:0000256" key="10">
    <source>
        <dbReference type="RuleBase" id="RU003691"/>
    </source>
</evidence>
<evidence type="ECO:0000256" key="8">
    <source>
        <dbReference type="PIRSR" id="PIRSR000350-3"/>
    </source>
</evidence>
<dbReference type="PANTHER" id="PTHR43014">
    <property type="entry name" value="MERCURIC REDUCTASE"/>
    <property type="match status" value="1"/>
</dbReference>
<evidence type="ECO:0000259" key="11">
    <source>
        <dbReference type="Pfam" id="PF02852"/>
    </source>
</evidence>
<keyword evidence="4" id="KW-0521">NADP</keyword>
<dbReference type="GO" id="GO:0050660">
    <property type="term" value="F:flavin adenine dinucleotide binding"/>
    <property type="evidence" value="ECO:0007669"/>
    <property type="project" value="TreeGrafter"/>
</dbReference>
<dbReference type="EMBL" id="JAMOGB010000006">
    <property type="protein sequence ID" value="MDO0877740.1"/>
    <property type="molecule type" value="Genomic_DNA"/>
</dbReference>
<sequence length="475" mass="53276">MKQYDLIVIGGGAGGLTVAAGAASLGARVALIEKETHLGGDCLHFGCVPSKALIKVASEIYEAKKVREWGMNIEGNINLNLVTQRIKAAIMHIQHHDDIDRFKKLGVDVYIGKGKLRSAHNVWINDEETIFGKRIVISTGSRPFVPQIDGLEKVNYLTNETIFNIDFVPKKLLVIGGGPIGIELAQAMARLGSEVIVIERSNEILQQEDEEIVQLVKKQLMRELTIYTNASIQKIIATENNKKIAVIRTQDREIEMEVTDILIASGRVPNTDTIDLDRAGVQYDNKGHIIVNEYLQTNVPTIYAIGDVNGKFPFTHVAGMEGKLVVQNAVLGLKRKINYANVPWVTFTHPEIFHMGLTEQQARQQHDRIHIFKTPLSNVDRFVADFQTEGMVKIITDKKGYIIGAHAVGQNAGDWMQEVVFAKQFGKKIGQLSHVIHPYPTHVAAVQHTADLYWREKLFRGWIPKLVKQYIRLFR</sequence>
<keyword evidence="14" id="KW-1185">Reference proteome</keyword>
<dbReference type="InterPro" id="IPR016156">
    <property type="entry name" value="FAD/NAD-linked_Rdtase_dimer_sf"/>
</dbReference>
<feature type="domain" description="FAD/NAD(P)-binding" evidence="12">
    <location>
        <begin position="4"/>
        <end position="322"/>
    </location>
</feature>
<dbReference type="SUPFAM" id="SSF51905">
    <property type="entry name" value="FAD/NAD(P)-binding domain"/>
    <property type="match status" value="1"/>
</dbReference>
<dbReference type="AlphaFoldDB" id="A0AAW7THC5"/>
<evidence type="ECO:0000313" key="13">
    <source>
        <dbReference type="EMBL" id="MDO0877740.1"/>
    </source>
</evidence>
<dbReference type="InterPro" id="IPR004099">
    <property type="entry name" value="Pyr_nucl-diS_OxRdtase_dimer"/>
</dbReference>
<feature type="binding site" evidence="8">
    <location>
        <position position="266"/>
    </location>
    <ligand>
        <name>NAD(+)</name>
        <dbReference type="ChEBI" id="CHEBI:57540"/>
    </ligand>
</feature>
<dbReference type="Gene3D" id="3.50.50.60">
    <property type="entry name" value="FAD/NAD(P)-binding domain"/>
    <property type="match status" value="2"/>
</dbReference>
<dbReference type="Proteomes" id="UP001176117">
    <property type="component" value="Unassembled WGS sequence"/>
</dbReference>
<dbReference type="KEGG" id="agn:AFK25_07340"/>
<protein>
    <submittedName>
        <fullName evidence="13">FAD-dependent oxidoreductase</fullName>
    </submittedName>
</protein>
<feature type="binding site" evidence="8">
    <location>
        <position position="199"/>
    </location>
    <ligand>
        <name>NAD(+)</name>
        <dbReference type="ChEBI" id="CHEBI:57540"/>
    </ligand>
</feature>
<evidence type="ECO:0000256" key="4">
    <source>
        <dbReference type="ARBA" id="ARBA00022857"/>
    </source>
</evidence>
<name>A0AAW7THC5_9BACL</name>
<evidence type="ECO:0000256" key="9">
    <source>
        <dbReference type="PIRSR" id="PIRSR000350-4"/>
    </source>
</evidence>
<dbReference type="Pfam" id="PF02852">
    <property type="entry name" value="Pyr_redox_dim"/>
    <property type="match status" value="1"/>
</dbReference>
<keyword evidence="8" id="KW-0520">NAD</keyword>
<feature type="disulfide bond" description="Redox-active" evidence="9">
    <location>
        <begin position="42"/>
        <end position="47"/>
    </location>
</feature>
<accession>A0AAW7THC5</accession>
<dbReference type="Pfam" id="PF07992">
    <property type="entry name" value="Pyr_redox_2"/>
    <property type="match status" value="1"/>
</dbReference>
<dbReference type="GO" id="GO:0003955">
    <property type="term" value="F:NAD(P)H dehydrogenase (quinone) activity"/>
    <property type="evidence" value="ECO:0007669"/>
    <property type="project" value="TreeGrafter"/>
</dbReference>
<feature type="binding site" evidence="8">
    <location>
        <begin position="176"/>
        <end position="183"/>
    </location>
    <ligand>
        <name>NAD(+)</name>
        <dbReference type="ChEBI" id="CHEBI:57540"/>
    </ligand>
</feature>
<feature type="binding site" evidence="8">
    <location>
        <begin position="139"/>
        <end position="141"/>
    </location>
    <ligand>
        <name>FAD</name>
        <dbReference type="ChEBI" id="CHEBI:57692"/>
    </ligand>
</feature>
<evidence type="ECO:0000256" key="1">
    <source>
        <dbReference type="ARBA" id="ARBA00007532"/>
    </source>
</evidence>
<keyword evidence="3 8" id="KW-0274">FAD</keyword>
<evidence type="ECO:0000256" key="2">
    <source>
        <dbReference type="ARBA" id="ARBA00022630"/>
    </source>
</evidence>
<dbReference type="PROSITE" id="PS00076">
    <property type="entry name" value="PYRIDINE_REDOX_1"/>
    <property type="match status" value="1"/>
</dbReference>
<evidence type="ECO:0000256" key="6">
    <source>
        <dbReference type="ARBA" id="ARBA00023157"/>
    </source>
</evidence>
<feature type="domain" description="Pyridine nucleotide-disulphide oxidoreductase dimerisation" evidence="11">
    <location>
        <begin position="342"/>
        <end position="448"/>
    </location>
</feature>
<organism evidence="13 14">
    <name type="scientific">Anoxybacillus gonensis</name>
    <dbReference type="NCBI Taxonomy" id="198467"/>
    <lineage>
        <taxon>Bacteria</taxon>
        <taxon>Bacillati</taxon>
        <taxon>Bacillota</taxon>
        <taxon>Bacilli</taxon>
        <taxon>Bacillales</taxon>
        <taxon>Anoxybacillaceae</taxon>
        <taxon>Anoxybacillus</taxon>
    </lineage>
</organism>
<dbReference type="PRINTS" id="PR00411">
    <property type="entry name" value="PNDRDTASEI"/>
</dbReference>
<evidence type="ECO:0000259" key="12">
    <source>
        <dbReference type="Pfam" id="PF07992"/>
    </source>
</evidence>
<feature type="binding site" evidence="8">
    <location>
        <position position="51"/>
    </location>
    <ligand>
        <name>FAD</name>
        <dbReference type="ChEBI" id="CHEBI:57692"/>
    </ligand>
</feature>
<dbReference type="SUPFAM" id="SSF55424">
    <property type="entry name" value="FAD/NAD-linked reductases, dimerisation (C-terminal) domain"/>
    <property type="match status" value="1"/>
</dbReference>
<keyword evidence="8" id="KW-0547">Nucleotide-binding</keyword>
<feature type="binding site" evidence="8">
    <location>
        <position position="307"/>
    </location>
    <ligand>
        <name>FAD</name>
        <dbReference type="ChEBI" id="CHEBI:57692"/>
    </ligand>
</feature>
<comment type="caution">
    <text evidence="13">The sequence shown here is derived from an EMBL/GenBank/DDBJ whole genome shotgun (WGS) entry which is preliminary data.</text>
</comment>
<evidence type="ECO:0000256" key="3">
    <source>
        <dbReference type="ARBA" id="ARBA00022827"/>
    </source>
</evidence>
<keyword evidence="7 10" id="KW-0676">Redox-active center</keyword>
<dbReference type="PANTHER" id="PTHR43014:SF2">
    <property type="entry name" value="MERCURIC REDUCTASE"/>
    <property type="match status" value="1"/>
</dbReference>
<keyword evidence="6" id="KW-1015">Disulfide bond</keyword>
<dbReference type="InterPro" id="IPR023753">
    <property type="entry name" value="FAD/NAD-binding_dom"/>
</dbReference>
<gene>
    <name evidence="13" type="ORF">NBU54_08700</name>
</gene>
<dbReference type="InterPro" id="IPR001100">
    <property type="entry name" value="Pyr_nuc-diS_OxRdtase"/>
</dbReference>
<keyword evidence="2 10" id="KW-0285">Flavoprotein</keyword>
<dbReference type="PIRSF" id="PIRSF000350">
    <property type="entry name" value="Mercury_reductase_MerA"/>
    <property type="match status" value="1"/>
</dbReference>
<evidence type="ECO:0000256" key="5">
    <source>
        <dbReference type="ARBA" id="ARBA00023002"/>
    </source>
</evidence>
<dbReference type="RefSeq" id="WP_035066429.1">
    <property type="nucleotide sequence ID" value="NZ_CP012152.1"/>
</dbReference>
<feature type="binding site" evidence="8">
    <location>
        <position position="114"/>
    </location>
    <ligand>
        <name>FAD</name>
        <dbReference type="ChEBI" id="CHEBI:57692"/>
    </ligand>
</feature>
<dbReference type="PRINTS" id="PR00368">
    <property type="entry name" value="FADPNR"/>
</dbReference>
<reference evidence="13" key="1">
    <citation type="submission" date="2022-05" db="EMBL/GenBank/DDBJ databases">
        <title>Genome-based reclassification of Anoxybacillus salavatliensis Cihan et al. as a later heterotypic synonym of Anoxybacillus gonensis Belduz et al. 2003.</title>
        <authorList>
            <person name="Inan Bektas K."/>
            <person name="Guler H.I."/>
            <person name="Belduz A.O."/>
            <person name="Canakci S."/>
        </authorList>
    </citation>
    <scope>NUCLEOTIDE SEQUENCE</scope>
    <source>
        <strain evidence="13">NCIMB 13933</strain>
    </source>
</reference>
<dbReference type="FunFam" id="3.30.390.30:FF:000001">
    <property type="entry name" value="Dihydrolipoyl dehydrogenase"/>
    <property type="match status" value="1"/>
</dbReference>
<dbReference type="InterPro" id="IPR012999">
    <property type="entry name" value="Pyr_OxRdtase_I_AS"/>
</dbReference>
<comment type="cofactor">
    <cofactor evidence="8">
        <name>FAD</name>
        <dbReference type="ChEBI" id="CHEBI:57692"/>
    </cofactor>
    <text evidence="8">Binds 1 FAD per subunit.</text>
</comment>
<dbReference type="GO" id="GO:0016668">
    <property type="term" value="F:oxidoreductase activity, acting on a sulfur group of donors, NAD(P) as acceptor"/>
    <property type="evidence" value="ECO:0007669"/>
    <property type="project" value="InterPro"/>
</dbReference>
<proteinExistence type="inferred from homology"/>
<dbReference type="Gene3D" id="3.30.390.30">
    <property type="match status" value="1"/>
</dbReference>